<dbReference type="OrthoDB" id="9788332at2"/>
<dbReference type="EMBL" id="QXML01000005">
    <property type="protein sequence ID" value="RIW15102.1"/>
    <property type="molecule type" value="Genomic_DNA"/>
</dbReference>
<accession>A0A418PR73</accession>
<keyword evidence="2" id="KW-1185">Reference proteome</keyword>
<gene>
    <name evidence="1" type="ORF">D0X99_11695</name>
</gene>
<dbReference type="InterPro" id="IPR018673">
    <property type="entry name" value="DUF2141"/>
</dbReference>
<proteinExistence type="predicted"/>
<organism evidence="1 2">
    <name type="scientific">Algoriphagus lacus</name>
    <dbReference type="NCBI Taxonomy" id="2056311"/>
    <lineage>
        <taxon>Bacteria</taxon>
        <taxon>Pseudomonadati</taxon>
        <taxon>Bacteroidota</taxon>
        <taxon>Cytophagia</taxon>
        <taxon>Cytophagales</taxon>
        <taxon>Cyclobacteriaceae</taxon>
        <taxon>Algoriphagus</taxon>
    </lineage>
</organism>
<reference evidence="1 2" key="1">
    <citation type="submission" date="2018-09" db="EMBL/GenBank/DDBJ databases">
        <authorList>
            <person name="Wang X."/>
            <person name="Du Z."/>
        </authorList>
    </citation>
    <scope>NUCLEOTIDE SEQUENCE [LARGE SCALE GENOMIC DNA]</scope>
    <source>
        <strain evidence="1 2">N3</strain>
    </source>
</reference>
<evidence type="ECO:0000313" key="2">
    <source>
        <dbReference type="Proteomes" id="UP000283522"/>
    </source>
</evidence>
<name>A0A418PR73_9BACT</name>
<evidence type="ECO:0000313" key="1">
    <source>
        <dbReference type="EMBL" id="RIW15102.1"/>
    </source>
</evidence>
<comment type="caution">
    <text evidence="1">The sequence shown here is derived from an EMBL/GenBank/DDBJ whole genome shotgun (WGS) entry which is preliminary data.</text>
</comment>
<dbReference type="RefSeq" id="WP_119478007.1">
    <property type="nucleotide sequence ID" value="NZ_QXML01000005.1"/>
</dbReference>
<dbReference type="AlphaFoldDB" id="A0A418PR73"/>
<protein>
    <submittedName>
        <fullName evidence="1">DUF2141 domain-containing protein</fullName>
    </submittedName>
</protein>
<dbReference type="Pfam" id="PF09912">
    <property type="entry name" value="DUF2141"/>
    <property type="match status" value="1"/>
</dbReference>
<dbReference type="Proteomes" id="UP000283522">
    <property type="component" value="Unassembled WGS sequence"/>
</dbReference>
<sequence length="141" mass="15570">MIAWILSLSLILSQPFGNQSTGVIDLQINSAKSDKGVMRILVFKSPKGFPDEIDHSVKALSLRIKDKGSRIEIKDLPPGKYAIAAFHDEDENGKINTNPVGYPIEKYGFSNNAKAYFGPPEFEKASFTLESGIKNVTINLR</sequence>